<accession>A0A8H3A3R3</accession>
<evidence type="ECO:0000256" key="1">
    <source>
        <dbReference type="ARBA" id="ARBA00022603"/>
    </source>
</evidence>
<dbReference type="AlphaFoldDB" id="A0A8H3A3R3"/>
<dbReference type="PANTHER" id="PTHR13069:SF21">
    <property type="entry name" value="ALKYLATED DNA REPAIR PROTEIN ALKB HOMOLOG 8"/>
    <property type="match status" value="1"/>
</dbReference>
<dbReference type="Gene3D" id="3.40.50.150">
    <property type="entry name" value="Vaccinia Virus protein VP39"/>
    <property type="match status" value="1"/>
</dbReference>
<proteinExistence type="predicted"/>
<feature type="region of interest" description="Disordered" evidence="3">
    <location>
        <begin position="192"/>
        <end position="252"/>
    </location>
</feature>
<keyword evidence="1" id="KW-0489">Methyltransferase</keyword>
<evidence type="ECO:0000313" key="4">
    <source>
        <dbReference type="EMBL" id="CAE6390058.1"/>
    </source>
</evidence>
<dbReference type="GO" id="GO:0005634">
    <property type="term" value="C:nucleus"/>
    <property type="evidence" value="ECO:0007669"/>
    <property type="project" value="TreeGrafter"/>
</dbReference>
<reference evidence="4" key="1">
    <citation type="submission" date="2021-01" db="EMBL/GenBank/DDBJ databases">
        <authorList>
            <person name="Kaushik A."/>
        </authorList>
    </citation>
    <scope>NUCLEOTIDE SEQUENCE</scope>
    <source>
        <strain evidence="4">AG1-1B</strain>
    </source>
</reference>
<dbReference type="GO" id="GO:0106335">
    <property type="term" value="F:tRNA (5-carboxymethyluridine(34)-5-O)-methyltransferase activity"/>
    <property type="evidence" value="ECO:0007669"/>
    <property type="project" value="TreeGrafter"/>
</dbReference>
<evidence type="ECO:0000256" key="3">
    <source>
        <dbReference type="SAM" id="MobiDB-lite"/>
    </source>
</evidence>
<dbReference type="InterPro" id="IPR029063">
    <property type="entry name" value="SAM-dependent_MTases_sf"/>
</dbReference>
<dbReference type="PANTHER" id="PTHR13069">
    <property type="entry name" value="ALKYLATED DNA REPAIR PROTEIN ALKB HOMOLOG 8"/>
    <property type="match status" value="1"/>
</dbReference>
<dbReference type="GO" id="GO:0005737">
    <property type="term" value="C:cytoplasm"/>
    <property type="evidence" value="ECO:0007669"/>
    <property type="project" value="TreeGrafter"/>
</dbReference>
<feature type="compositionally biased region" description="Basic residues" evidence="3">
    <location>
        <begin position="221"/>
        <end position="230"/>
    </location>
</feature>
<dbReference type="GO" id="GO:0000049">
    <property type="term" value="F:tRNA binding"/>
    <property type="evidence" value="ECO:0007669"/>
    <property type="project" value="TreeGrafter"/>
</dbReference>
<keyword evidence="2" id="KW-0808">Transferase</keyword>
<evidence type="ECO:0008006" key="6">
    <source>
        <dbReference type="Google" id="ProtNLM"/>
    </source>
</evidence>
<dbReference type="SUPFAM" id="SSF53335">
    <property type="entry name" value="S-adenosyl-L-methionine-dependent methyltransferases"/>
    <property type="match status" value="1"/>
</dbReference>
<comment type="caution">
    <text evidence="4">The sequence shown here is derived from an EMBL/GenBank/DDBJ whole genome shotgun (WGS) entry which is preliminary data.</text>
</comment>
<dbReference type="InterPro" id="IPR051422">
    <property type="entry name" value="AlkB_tRNA_MeTrf/Diox"/>
</dbReference>
<protein>
    <recommendedName>
        <fullName evidence="6">Methyltransferase type 11 domain-containing protein</fullName>
    </recommendedName>
</protein>
<sequence length="320" mass="35335">MAGNAHPLNKLALAPSATDECAQSHEDQYVHNIYDQIAPHFSQTRYKPWPVISKFLESVPTGAIGLDAGTGNGKYLPLSEGRFFTMGVDRSLGLLKFAQYAGESTIPRDVILGDVRDLIWRQGIFVSQSTGVVFVCLNRQDFAISIATIHHLATPERRVDAIMSILSSLSPGGRALIYVWAVEQDELSKRVVPDANEDSTSSTKAQDVLVPWVMQQEQKPKSKKPRRNRKADHDRGEVQLDSPPPQQSTAHADSPVFQRYYHLFVSGELTELATAAATKLNLTVGPVPIDTVGGHSQGVYISPEGWERSNLYVELTKWSN</sequence>
<evidence type="ECO:0000313" key="5">
    <source>
        <dbReference type="Proteomes" id="UP000663826"/>
    </source>
</evidence>
<evidence type="ECO:0000256" key="2">
    <source>
        <dbReference type="ARBA" id="ARBA00022679"/>
    </source>
</evidence>
<name>A0A8H3A3R3_9AGAM</name>
<dbReference type="GO" id="GO:0002098">
    <property type="term" value="P:tRNA wobble uridine modification"/>
    <property type="evidence" value="ECO:0007669"/>
    <property type="project" value="TreeGrafter"/>
</dbReference>
<dbReference type="EMBL" id="CAJMWQ010000873">
    <property type="protein sequence ID" value="CAE6390058.1"/>
    <property type="molecule type" value="Genomic_DNA"/>
</dbReference>
<dbReference type="Proteomes" id="UP000663826">
    <property type="component" value="Unassembled WGS sequence"/>
</dbReference>
<gene>
    <name evidence="4" type="ORF">RDB_LOCUS25103</name>
</gene>
<dbReference type="GO" id="GO:0030488">
    <property type="term" value="P:tRNA methylation"/>
    <property type="evidence" value="ECO:0007669"/>
    <property type="project" value="TreeGrafter"/>
</dbReference>
<organism evidence="4 5">
    <name type="scientific">Rhizoctonia solani</name>
    <dbReference type="NCBI Taxonomy" id="456999"/>
    <lineage>
        <taxon>Eukaryota</taxon>
        <taxon>Fungi</taxon>
        <taxon>Dikarya</taxon>
        <taxon>Basidiomycota</taxon>
        <taxon>Agaricomycotina</taxon>
        <taxon>Agaricomycetes</taxon>
        <taxon>Cantharellales</taxon>
        <taxon>Ceratobasidiaceae</taxon>
        <taxon>Rhizoctonia</taxon>
    </lineage>
</organism>